<evidence type="ECO:0000313" key="4">
    <source>
        <dbReference type="EMBL" id="GLY65535.1"/>
    </source>
</evidence>
<keyword evidence="3" id="KW-0884">PQQ biosynthesis</keyword>
<dbReference type="NCBIfam" id="TIGR03859">
    <property type="entry name" value="PQQ_PqqD"/>
    <property type="match status" value="1"/>
</dbReference>
<protein>
    <recommendedName>
        <fullName evidence="6">Pyrroloquinoline quinone biosynthesis protein PqqD</fullName>
    </recommendedName>
</protein>
<sequence length="74" mass="8334">MFDEVRGHHVLLAPESVMVLNATGAAVLRLCQGQSTLAGIVRELSRRYDHVIVDEVRNFLTRLAARRYLEAGRD</sequence>
<organism evidence="4 5">
    <name type="scientific">Amycolatopsis taiwanensis</name>
    <dbReference type="NCBI Taxonomy" id="342230"/>
    <lineage>
        <taxon>Bacteria</taxon>
        <taxon>Bacillati</taxon>
        <taxon>Actinomycetota</taxon>
        <taxon>Actinomycetes</taxon>
        <taxon>Pseudonocardiales</taxon>
        <taxon>Pseudonocardiaceae</taxon>
        <taxon>Amycolatopsis</taxon>
    </lineage>
</organism>
<gene>
    <name evidence="4" type="ORF">Atai01_21540</name>
</gene>
<comment type="subunit">
    <text evidence="2">Monomer. Interacts with PqqE.</text>
</comment>
<dbReference type="Pfam" id="PF05402">
    <property type="entry name" value="PqqD"/>
    <property type="match status" value="1"/>
</dbReference>
<comment type="pathway">
    <text evidence="1">Cofactor biosynthesis; pyrroloquinoline quinone biosynthesis.</text>
</comment>
<dbReference type="InterPro" id="IPR041881">
    <property type="entry name" value="PqqD_sf"/>
</dbReference>
<dbReference type="InterPro" id="IPR008792">
    <property type="entry name" value="PQQD"/>
</dbReference>
<evidence type="ECO:0008006" key="6">
    <source>
        <dbReference type="Google" id="ProtNLM"/>
    </source>
</evidence>
<dbReference type="Gene3D" id="1.10.10.1150">
    <property type="entry name" value="Coenzyme PQQ synthesis protein D (PqqD)"/>
    <property type="match status" value="1"/>
</dbReference>
<dbReference type="InterPro" id="IPR022479">
    <property type="entry name" value="PqqD_bac"/>
</dbReference>
<dbReference type="EMBL" id="BSTI01000004">
    <property type="protein sequence ID" value="GLY65535.1"/>
    <property type="molecule type" value="Genomic_DNA"/>
</dbReference>
<evidence type="ECO:0000256" key="1">
    <source>
        <dbReference type="ARBA" id="ARBA00004886"/>
    </source>
</evidence>
<evidence type="ECO:0000256" key="3">
    <source>
        <dbReference type="ARBA" id="ARBA00022905"/>
    </source>
</evidence>
<dbReference type="GO" id="GO:0018189">
    <property type="term" value="P:pyrroloquinoline quinone biosynthetic process"/>
    <property type="evidence" value="ECO:0007669"/>
    <property type="project" value="UniProtKB-KW"/>
</dbReference>
<dbReference type="Proteomes" id="UP001165136">
    <property type="component" value="Unassembled WGS sequence"/>
</dbReference>
<dbReference type="GO" id="GO:0048038">
    <property type="term" value="F:quinone binding"/>
    <property type="evidence" value="ECO:0007669"/>
    <property type="project" value="InterPro"/>
</dbReference>
<proteinExistence type="predicted"/>
<comment type="caution">
    <text evidence="4">The sequence shown here is derived from an EMBL/GenBank/DDBJ whole genome shotgun (WGS) entry which is preliminary data.</text>
</comment>
<dbReference type="AlphaFoldDB" id="A0A9W6QZ67"/>
<evidence type="ECO:0000256" key="2">
    <source>
        <dbReference type="ARBA" id="ARBA00011741"/>
    </source>
</evidence>
<accession>A0A9W6QZ67</accession>
<name>A0A9W6QZ67_9PSEU</name>
<evidence type="ECO:0000313" key="5">
    <source>
        <dbReference type="Proteomes" id="UP001165136"/>
    </source>
</evidence>
<keyword evidence="5" id="KW-1185">Reference proteome</keyword>
<reference evidence="4" key="1">
    <citation type="submission" date="2023-03" db="EMBL/GenBank/DDBJ databases">
        <title>Amycolatopsis taiwanensis NBRC 103393.</title>
        <authorList>
            <person name="Ichikawa N."/>
            <person name="Sato H."/>
            <person name="Tonouchi N."/>
        </authorList>
    </citation>
    <scope>NUCLEOTIDE SEQUENCE</scope>
    <source>
        <strain evidence="4">NBRC 103393</strain>
    </source>
</reference>